<gene>
    <name evidence="2" type="ORF">G2W53_038388</name>
</gene>
<dbReference type="GO" id="GO:0003676">
    <property type="term" value="F:nucleic acid binding"/>
    <property type="evidence" value="ECO:0007669"/>
    <property type="project" value="InterPro"/>
</dbReference>
<feature type="domain" description="RNase H type-1" evidence="1">
    <location>
        <begin position="6"/>
        <end position="76"/>
    </location>
</feature>
<reference evidence="2" key="1">
    <citation type="submission" date="2020-09" db="EMBL/GenBank/DDBJ databases">
        <title>Genome-Enabled Discovery of Anthraquinone Biosynthesis in Senna tora.</title>
        <authorList>
            <person name="Kang S.-H."/>
            <person name="Pandey R.P."/>
            <person name="Lee C.-M."/>
            <person name="Sim J.-S."/>
            <person name="Jeong J.-T."/>
            <person name="Choi B.-S."/>
            <person name="Jung M."/>
            <person name="Ginzburg D."/>
            <person name="Zhao K."/>
            <person name="Won S.Y."/>
            <person name="Oh T.-J."/>
            <person name="Yu Y."/>
            <person name="Kim N.-H."/>
            <person name="Lee O.R."/>
            <person name="Lee T.-H."/>
            <person name="Bashyal P."/>
            <person name="Kim T.-S."/>
            <person name="Lee W.-H."/>
            <person name="Kawkins C."/>
            <person name="Kim C.-K."/>
            <person name="Kim J.S."/>
            <person name="Ahn B.O."/>
            <person name="Rhee S.Y."/>
            <person name="Sohng J.K."/>
        </authorList>
    </citation>
    <scope>NUCLEOTIDE SEQUENCE</scope>
    <source>
        <tissue evidence="2">Leaf</tissue>
    </source>
</reference>
<name>A0A834W1W4_9FABA</name>
<dbReference type="InterPro" id="IPR036397">
    <property type="entry name" value="RNaseH_sf"/>
</dbReference>
<accession>A0A834W1W4</accession>
<proteinExistence type="predicted"/>
<dbReference type="Gene3D" id="3.30.420.10">
    <property type="entry name" value="Ribonuclease H-like superfamily/Ribonuclease H"/>
    <property type="match status" value="1"/>
</dbReference>
<dbReference type="InterPro" id="IPR044730">
    <property type="entry name" value="RNase_H-like_dom_plant"/>
</dbReference>
<dbReference type="Pfam" id="PF13456">
    <property type="entry name" value="RVT_3"/>
    <property type="match status" value="1"/>
</dbReference>
<dbReference type="Proteomes" id="UP000634136">
    <property type="component" value="Unassembled WGS sequence"/>
</dbReference>
<evidence type="ECO:0000313" key="2">
    <source>
        <dbReference type="EMBL" id="KAF7806227.1"/>
    </source>
</evidence>
<dbReference type="GO" id="GO:0004523">
    <property type="term" value="F:RNA-DNA hybrid ribonuclease activity"/>
    <property type="evidence" value="ECO:0007669"/>
    <property type="project" value="InterPro"/>
</dbReference>
<dbReference type="InterPro" id="IPR002156">
    <property type="entry name" value="RNaseH_domain"/>
</dbReference>
<protein>
    <submittedName>
        <fullName evidence="2">Ribonuclease H</fullName>
    </submittedName>
</protein>
<dbReference type="PANTHER" id="PTHR34023:SF4">
    <property type="entry name" value="RNASE H TYPE-1 DOMAIN-CONTAINING PROTEIN"/>
    <property type="match status" value="1"/>
</dbReference>
<organism evidence="2 3">
    <name type="scientific">Senna tora</name>
    <dbReference type="NCBI Taxonomy" id="362788"/>
    <lineage>
        <taxon>Eukaryota</taxon>
        <taxon>Viridiplantae</taxon>
        <taxon>Streptophyta</taxon>
        <taxon>Embryophyta</taxon>
        <taxon>Tracheophyta</taxon>
        <taxon>Spermatophyta</taxon>
        <taxon>Magnoliopsida</taxon>
        <taxon>eudicotyledons</taxon>
        <taxon>Gunneridae</taxon>
        <taxon>Pentapetalae</taxon>
        <taxon>rosids</taxon>
        <taxon>fabids</taxon>
        <taxon>Fabales</taxon>
        <taxon>Fabaceae</taxon>
        <taxon>Caesalpinioideae</taxon>
        <taxon>Cassia clade</taxon>
        <taxon>Senna</taxon>
    </lineage>
</organism>
<sequence length="147" mass="16350">MASAPEVAWHSRFKKVLVESDCLLAVKLVNDSLPLSHPCSPILARTHHWISRDWEVQVVHIHKEGNCAADTMAGHALSGSLDLNIVHEAPAFLGHVLCADLEGRGSYCLCMAQLVRDQDHKHQQDELNTTEHPKALLLDVPYHHCSN</sequence>
<keyword evidence="3" id="KW-1185">Reference proteome</keyword>
<comment type="caution">
    <text evidence="2">The sequence shown here is derived from an EMBL/GenBank/DDBJ whole genome shotgun (WGS) entry which is preliminary data.</text>
</comment>
<dbReference type="InterPro" id="IPR012337">
    <property type="entry name" value="RNaseH-like_sf"/>
</dbReference>
<evidence type="ECO:0000259" key="1">
    <source>
        <dbReference type="Pfam" id="PF13456"/>
    </source>
</evidence>
<dbReference type="CDD" id="cd06222">
    <property type="entry name" value="RNase_H_like"/>
    <property type="match status" value="1"/>
</dbReference>
<dbReference type="SUPFAM" id="SSF53098">
    <property type="entry name" value="Ribonuclease H-like"/>
    <property type="match status" value="1"/>
</dbReference>
<dbReference type="AlphaFoldDB" id="A0A834W1W4"/>
<dbReference type="OrthoDB" id="1436503at2759"/>
<evidence type="ECO:0000313" key="3">
    <source>
        <dbReference type="Proteomes" id="UP000634136"/>
    </source>
</evidence>
<dbReference type="EMBL" id="JAAIUW010000012">
    <property type="protein sequence ID" value="KAF7806227.1"/>
    <property type="molecule type" value="Genomic_DNA"/>
</dbReference>
<dbReference type="PANTHER" id="PTHR34023">
    <property type="entry name" value="RNASE H DOMAIN-CONTAINING PROTEIN"/>
    <property type="match status" value="1"/>
</dbReference>